<dbReference type="Gene3D" id="3.30.230.10">
    <property type="match status" value="1"/>
</dbReference>
<evidence type="ECO:0000313" key="15">
    <source>
        <dbReference type="EMBL" id="OXZ28444.1"/>
    </source>
</evidence>
<keyword evidence="2 11" id="KW-0547">Nucleotide-binding</keyword>
<dbReference type="InterPro" id="IPR004504">
    <property type="entry name" value="DNA_repair_RadA"/>
</dbReference>
<dbReference type="InterPro" id="IPR020588">
    <property type="entry name" value="RecA_ATP-bd"/>
</dbReference>
<evidence type="ECO:0000256" key="9">
    <source>
        <dbReference type="ARBA" id="ARBA00023125"/>
    </source>
</evidence>
<dbReference type="PANTHER" id="PTHR32472:SF10">
    <property type="entry name" value="DNA REPAIR PROTEIN RADA-LIKE PROTEIN"/>
    <property type="match status" value="1"/>
</dbReference>
<protein>
    <recommendedName>
        <fullName evidence="11 12">DNA repair protein RadA</fullName>
    </recommendedName>
</protein>
<dbReference type="InterPro" id="IPR003593">
    <property type="entry name" value="AAA+_ATPase"/>
</dbReference>
<dbReference type="RefSeq" id="WP_094205295.1">
    <property type="nucleotide sequence ID" value="NZ_NDYC01000010.1"/>
</dbReference>
<dbReference type="InterPro" id="IPR041166">
    <property type="entry name" value="Rubredoxin_2"/>
</dbReference>
<evidence type="ECO:0000256" key="3">
    <source>
        <dbReference type="ARBA" id="ARBA00022763"/>
    </source>
</evidence>
<dbReference type="AlphaFoldDB" id="A0A233V7U7"/>
<evidence type="ECO:0000256" key="13">
    <source>
        <dbReference type="RuleBase" id="RU003555"/>
    </source>
</evidence>
<dbReference type="InterPro" id="IPR020568">
    <property type="entry name" value="Ribosomal_Su5_D2-typ_SF"/>
</dbReference>
<evidence type="ECO:0000256" key="8">
    <source>
        <dbReference type="ARBA" id="ARBA00023016"/>
    </source>
</evidence>
<dbReference type="Proteomes" id="UP000215413">
    <property type="component" value="Unassembled WGS sequence"/>
</dbReference>
<dbReference type="EMBL" id="NDYC01000010">
    <property type="protein sequence ID" value="OXZ28444.1"/>
    <property type="molecule type" value="Genomic_DNA"/>
</dbReference>
<evidence type="ECO:0000259" key="14">
    <source>
        <dbReference type="PROSITE" id="PS50162"/>
    </source>
</evidence>
<dbReference type="GO" id="GO:0005524">
    <property type="term" value="F:ATP binding"/>
    <property type="evidence" value="ECO:0007669"/>
    <property type="project" value="UniProtKB-UniRule"/>
</dbReference>
<dbReference type="HAMAP" id="MF_01498">
    <property type="entry name" value="RadA_bact"/>
    <property type="match status" value="1"/>
</dbReference>
<feature type="domain" description="RecA family profile 1" evidence="14">
    <location>
        <begin position="65"/>
        <end position="217"/>
    </location>
</feature>
<dbReference type="PROSITE" id="PS50162">
    <property type="entry name" value="RECA_2"/>
    <property type="match status" value="1"/>
</dbReference>
<comment type="function">
    <text evidence="11">Plays a role in repairing double-strand DNA breaks, probably involving stabilizing or processing branched DNA or blocked replication forks.</text>
</comment>
<dbReference type="PRINTS" id="PR01874">
    <property type="entry name" value="DNAREPAIRADA"/>
</dbReference>
<name>A0A233V7U7_FINMA</name>
<dbReference type="GO" id="GO:0016787">
    <property type="term" value="F:hydrolase activity"/>
    <property type="evidence" value="ECO:0007669"/>
    <property type="project" value="UniProtKB-KW"/>
</dbReference>
<keyword evidence="5" id="KW-0378">Hydrolase</keyword>
<sequence>MKKKTKYVCKNCGYEQAMWIGKCPNCNSWGSMQEQEINDEKSNTTTTSSTKSSKAVKLVDVKIDSSERIQSSITELNRVFGGGLVRDSVSILTARPGAGKSTLLLELANDLASKNIKVLYISGEESTSQIKQRAMRTMEKIPENIWLISTTSMDNALDSIHKIKPDVIFLDSIQTFQLREYTSRPGSPVQTVECANKIVEICKNPEKPTLAIMIGHMTKSDEMAGLRTLEHLVDTVLYLEGESDDPLRLLTTTKNRFGRTGEIGLFNMQEDGIKEITDASDYFVTKRKKDVNGAALSVIKEGSRILVVEVEALVSKSFTPYPQRIGDSLRKDQLNTLISILEKRAGMNMYDKNVIIKTTGGIKIQEQSVNLSIIMAIASSLMNKPIPSDVVFIGEVGLTGEIKRVPQIETRLKEIERLGYKKVYISQNTKLTQKYDLEIKQFDSIRSVISDIF</sequence>
<dbReference type="InterPro" id="IPR014721">
    <property type="entry name" value="Ribsml_uS5_D2-typ_fold_subgr"/>
</dbReference>
<reference evidence="16" key="1">
    <citation type="submission" date="2017-04" db="EMBL/GenBank/DDBJ databases">
        <title>Finegoldia magna isolated from orthopedic joint implant-associated infections.</title>
        <authorList>
            <person name="Bjorklund S."/>
            <person name="Bruggemann H."/>
            <person name="Jensen A."/>
            <person name="Hellmark B."/>
            <person name="Soderquist B."/>
        </authorList>
    </citation>
    <scope>NUCLEOTIDE SEQUENCE [LARGE SCALE GENOMIC DNA]</scope>
    <source>
        <strain evidence="16">CCUG 54800</strain>
    </source>
</reference>
<comment type="function">
    <text evidence="13">DNA-dependent ATPase involved in processing of recombination intermediates, plays a role in repairing DNA breaks. Stimulates the branch migration of RecA-mediated strand transfer reactions, allowing the 3' invading strand to extend heteroduplex DNA faster. Binds ssDNA in the presence of ADP but not other nucleotides, has ATPase activity that is stimulated by ssDNA and various branched DNA structures, but inhibited by SSB. Does not have RecA's homology-searching function.</text>
</comment>
<dbReference type="GO" id="GO:0000725">
    <property type="term" value="P:recombinational repair"/>
    <property type="evidence" value="ECO:0007669"/>
    <property type="project" value="UniProtKB-UniRule"/>
</dbReference>
<dbReference type="InterPro" id="IPR027417">
    <property type="entry name" value="P-loop_NTPase"/>
</dbReference>
<evidence type="ECO:0000256" key="1">
    <source>
        <dbReference type="ARBA" id="ARBA00022723"/>
    </source>
</evidence>
<dbReference type="SUPFAM" id="SSF54211">
    <property type="entry name" value="Ribosomal protein S5 domain 2-like"/>
    <property type="match status" value="1"/>
</dbReference>
<evidence type="ECO:0000256" key="10">
    <source>
        <dbReference type="ARBA" id="ARBA00023204"/>
    </source>
</evidence>
<evidence type="ECO:0000256" key="4">
    <source>
        <dbReference type="ARBA" id="ARBA00022771"/>
    </source>
</evidence>
<dbReference type="SUPFAM" id="SSF52540">
    <property type="entry name" value="P-loop containing nucleoside triphosphate hydrolases"/>
    <property type="match status" value="1"/>
</dbReference>
<evidence type="ECO:0000256" key="2">
    <source>
        <dbReference type="ARBA" id="ARBA00022741"/>
    </source>
</evidence>
<proteinExistence type="inferred from homology"/>
<comment type="domain">
    <text evidence="11">The middle region has homology to RecA with ATPase motifs including the RadA KNRFG motif, while the C-terminus is homologous to Lon protease.</text>
</comment>
<keyword evidence="6 13" id="KW-0862">Zinc</keyword>
<evidence type="ECO:0000313" key="16">
    <source>
        <dbReference type="Proteomes" id="UP000215413"/>
    </source>
</evidence>
<keyword evidence="3 11" id="KW-0227">DNA damage</keyword>
<keyword evidence="8 11" id="KW-0346">Stress response</keyword>
<evidence type="ECO:0000256" key="11">
    <source>
        <dbReference type="HAMAP-Rule" id="MF_01498"/>
    </source>
</evidence>
<evidence type="ECO:0000256" key="7">
    <source>
        <dbReference type="ARBA" id="ARBA00022840"/>
    </source>
</evidence>
<dbReference type="GO" id="GO:0140664">
    <property type="term" value="F:ATP-dependent DNA damage sensor activity"/>
    <property type="evidence" value="ECO:0007669"/>
    <property type="project" value="InterPro"/>
</dbReference>
<comment type="similarity">
    <text evidence="11 13">Belongs to the RecA family. RadA subfamily.</text>
</comment>
<dbReference type="Pfam" id="PF13541">
    <property type="entry name" value="ChlI"/>
    <property type="match status" value="1"/>
</dbReference>
<dbReference type="PANTHER" id="PTHR32472">
    <property type="entry name" value="DNA REPAIR PROTEIN RADA"/>
    <property type="match status" value="1"/>
</dbReference>
<organism evidence="15 16">
    <name type="scientific">Finegoldia magna</name>
    <name type="common">Peptostreptococcus magnus</name>
    <dbReference type="NCBI Taxonomy" id="1260"/>
    <lineage>
        <taxon>Bacteria</taxon>
        <taxon>Bacillati</taxon>
        <taxon>Bacillota</taxon>
        <taxon>Tissierellia</taxon>
        <taxon>Tissierellales</taxon>
        <taxon>Peptoniphilaceae</taxon>
        <taxon>Finegoldia</taxon>
    </lineage>
</organism>
<keyword evidence="9 11" id="KW-0238">DNA-binding</keyword>
<keyword evidence="1 11" id="KW-0479">Metal-binding</keyword>
<feature type="short sequence motif" description="RadA KNRFG motif" evidence="11">
    <location>
        <begin position="254"/>
        <end position="258"/>
    </location>
</feature>
<dbReference type="NCBIfam" id="TIGR00416">
    <property type="entry name" value="sms"/>
    <property type="match status" value="1"/>
</dbReference>
<keyword evidence="7 11" id="KW-0067">ATP-binding</keyword>
<evidence type="ECO:0000256" key="12">
    <source>
        <dbReference type="NCBIfam" id="TIGR00416"/>
    </source>
</evidence>
<evidence type="ECO:0000256" key="5">
    <source>
        <dbReference type="ARBA" id="ARBA00022801"/>
    </source>
</evidence>
<keyword evidence="4 13" id="KW-0863">Zinc-finger</keyword>
<comment type="caution">
    <text evidence="15">The sequence shown here is derived from an EMBL/GenBank/DDBJ whole genome shotgun (WGS) entry which is preliminary data.</text>
</comment>
<dbReference type="GO" id="GO:0003684">
    <property type="term" value="F:damaged DNA binding"/>
    <property type="evidence" value="ECO:0007669"/>
    <property type="project" value="InterPro"/>
</dbReference>
<dbReference type="GO" id="GO:0008270">
    <property type="term" value="F:zinc ion binding"/>
    <property type="evidence" value="ECO:0007669"/>
    <property type="project" value="UniProtKB-KW"/>
</dbReference>
<dbReference type="Pfam" id="PF13481">
    <property type="entry name" value="AAA_25"/>
    <property type="match status" value="1"/>
</dbReference>
<dbReference type="SMART" id="SM00382">
    <property type="entry name" value="AAA"/>
    <property type="match status" value="1"/>
</dbReference>
<feature type="region of interest" description="Lon-protease-like" evidence="11">
    <location>
        <begin position="353"/>
        <end position="453"/>
    </location>
</feature>
<gene>
    <name evidence="11" type="primary">radA</name>
    <name evidence="15" type="ORF">B9N49_01950</name>
</gene>
<dbReference type="Gene3D" id="3.40.50.300">
    <property type="entry name" value="P-loop containing nucleotide triphosphate hydrolases"/>
    <property type="match status" value="1"/>
</dbReference>
<keyword evidence="10 11" id="KW-0234">DNA repair</keyword>
<dbReference type="Pfam" id="PF18073">
    <property type="entry name" value="Zn_ribbon_LapB"/>
    <property type="match status" value="1"/>
</dbReference>
<dbReference type="GO" id="GO:0005829">
    <property type="term" value="C:cytosol"/>
    <property type="evidence" value="ECO:0007669"/>
    <property type="project" value="TreeGrafter"/>
</dbReference>
<feature type="binding site" evidence="11">
    <location>
        <begin position="94"/>
        <end position="101"/>
    </location>
    <ligand>
        <name>ATP</name>
        <dbReference type="ChEBI" id="CHEBI:30616"/>
    </ligand>
</feature>
<evidence type="ECO:0000256" key="6">
    <source>
        <dbReference type="ARBA" id="ARBA00022833"/>
    </source>
</evidence>
<accession>A0A233V7U7</accession>